<evidence type="ECO:0000313" key="2">
    <source>
        <dbReference type="EMBL" id="KAF0924694.1"/>
    </source>
</evidence>
<feature type="compositionally biased region" description="Basic and acidic residues" evidence="1">
    <location>
        <begin position="99"/>
        <end position="112"/>
    </location>
</feature>
<keyword evidence="3" id="KW-1185">Reference proteome</keyword>
<reference evidence="2 3" key="1">
    <citation type="submission" date="2019-11" db="EMBL/GenBank/DDBJ databases">
        <title>Whole genome sequence of Oryza granulata.</title>
        <authorList>
            <person name="Li W."/>
        </authorList>
    </citation>
    <scope>NUCLEOTIDE SEQUENCE [LARGE SCALE GENOMIC DNA]</scope>
    <source>
        <strain evidence="3">cv. Menghai</strain>
        <tissue evidence="2">Leaf</tissue>
    </source>
</reference>
<feature type="region of interest" description="Disordered" evidence="1">
    <location>
        <begin position="99"/>
        <end position="118"/>
    </location>
</feature>
<accession>A0A6G1EJV3</accession>
<dbReference type="AlphaFoldDB" id="A0A6G1EJV3"/>
<evidence type="ECO:0000256" key="1">
    <source>
        <dbReference type="SAM" id="MobiDB-lite"/>
    </source>
</evidence>
<dbReference type="Proteomes" id="UP000479710">
    <property type="component" value="Unassembled WGS sequence"/>
</dbReference>
<comment type="caution">
    <text evidence="2">The sequence shown here is derived from an EMBL/GenBank/DDBJ whole genome shotgun (WGS) entry which is preliminary data.</text>
</comment>
<name>A0A6G1EJV3_9ORYZ</name>
<gene>
    <name evidence="2" type="ORF">E2562_010286</name>
</gene>
<organism evidence="2 3">
    <name type="scientific">Oryza meyeriana var. granulata</name>
    <dbReference type="NCBI Taxonomy" id="110450"/>
    <lineage>
        <taxon>Eukaryota</taxon>
        <taxon>Viridiplantae</taxon>
        <taxon>Streptophyta</taxon>
        <taxon>Embryophyta</taxon>
        <taxon>Tracheophyta</taxon>
        <taxon>Spermatophyta</taxon>
        <taxon>Magnoliopsida</taxon>
        <taxon>Liliopsida</taxon>
        <taxon>Poales</taxon>
        <taxon>Poaceae</taxon>
        <taxon>BOP clade</taxon>
        <taxon>Oryzoideae</taxon>
        <taxon>Oryzeae</taxon>
        <taxon>Oryzinae</taxon>
        <taxon>Oryza</taxon>
        <taxon>Oryza meyeriana</taxon>
    </lineage>
</organism>
<sequence length="118" mass="13824">MESAVQDTAEEAFLRLHTQQREELKRTEFAHHPYRGEDDTFCTVRDTPCCFNPMVTRLARWTEVADDCYEEALLELSEQQEHLGDLEVDLINLMHTHQQLEEEHQSRGREIASPKAQL</sequence>
<evidence type="ECO:0000313" key="3">
    <source>
        <dbReference type="Proteomes" id="UP000479710"/>
    </source>
</evidence>
<proteinExistence type="predicted"/>
<dbReference type="EMBL" id="SPHZ02000003">
    <property type="protein sequence ID" value="KAF0924694.1"/>
    <property type="molecule type" value="Genomic_DNA"/>
</dbReference>
<protein>
    <submittedName>
        <fullName evidence="2">Uncharacterized protein</fullName>
    </submittedName>
</protein>